<dbReference type="GO" id="GO:0015420">
    <property type="term" value="F:ABC-type vitamin B12 transporter activity"/>
    <property type="evidence" value="ECO:0007669"/>
    <property type="project" value="UniProtKB-UniRule"/>
</dbReference>
<gene>
    <name evidence="9" type="primary">cobD</name>
    <name evidence="10" type="ordered locus">Acear_0842</name>
</gene>
<dbReference type="PANTHER" id="PTHR34308">
    <property type="entry name" value="COBALAMIN BIOSYNTHESIS PROTEIN CBIB"/>
    <property type="match status" value="1"/>
</dbReference>
<protein>
    <recommendedName>
        <fullName evidence="9">Cobalamin biosynthesis protein CobD</fullName>
    </recommendedName>
</protein>
<dbReference type="UniPathway" id="UPA00148"/>
<dbReference type="Proteomes" id="UP000001661">
    <property type="component" value="Chromosome"/>
</dbReference>
<keyword evidence="8 9" id="KW-0472">Membrane</keyword>
<reference evidence="10 11" key="1">
    <citation type="journal article" date="2010" name="Stand. Genomic Sci.">
        <title>Complete genome sequence of Acetohalobium arabaticum type strain (Z-7288).</title>
        <authorList>
            <person name="Sikorski J."/>
            <person name="Lapidus A."/>
            <person name="Chertkov O."/>
            <person name="Lucas S."/>
            <person name="Copeland A."/>
            <person name="Glavina Del Rio T."/>
            <person name="Nolan M."/>
            <person name="Tice H."/>
            <person name="Cheng J.F."/>
            <person name="Han C."/>
            <person name="Brambilla E."/>
            <person name="Pitluck S."/>
            <person name="Liolios K."/>
            <person name="Ivanova N."/>
            <person name="Mavromatis K."/>
            <person name="Mikhailova N."/>
            <person name="Pati A."/>
            <person name="Bruce D."/>
            <person name="Detter C."/>
            <person name="Tapia R."/>
            <person name="Goodwin L."/>
            <person name="Chen A."/>
            <person name="Palaniappan K."/>
            <person name="Land M."/>
            <person name="Hauser L."/>
            <person name="Chang Y.J."/>
            <person name="Jeffries C.D."/>
            <person name="Rohde M."/>
            <person name="Goker M."/>
            <person name="Spring S."/>
            <person name="Woyke T."/>
            <person name="Bristow J."/>
            <person name="Eisen J.A."/>
            <person name="Markowitz V."/>
            <person name="Hugenholtz P."/>
            <person name="Kyrpides N.C."/>
            <person name="Klenk H.P."/>
        </authorList>
    </citation>
    <scope>NUCLEOTIDE SEQUENCE [LARGE SCALE GENOMIC DNA]</scope>
    <source>
        <strain evidence="11">ATCC 49924 / DSM 5501 / Z-7288</strain>
    </source>
</reference>
<dbReference type="GO" id="GO:0005886">
    <property type="term" value="C:plasma membrane"/>
    <property type="evidence" value="ECO:0007669"/>
    <property type="project" value="UniProtKB-SubCell"/>
</dbReference>
<evidence type="ECO:0000256" key="2">
    <source>
        <dbReference type="ARBA" id="ARBA00004953"/>
    </source>
</evidence>
<feature type="transmembrane region" description="Helical" evidence="9">
    <location>
        <begin position="163"/>
        <end position="180"/>
    </location>
</feature>
<keyword evidence="4 9" id="KW-1003">Cell membrane</keyword>
<evidence type="ECO:0000313" key="10">
    <source>
        <dbReference type="EMBL" id="ADL12377.1"/>
    </source>
</evidence>
<feature type="transmembrane region" description="Helical" evidence="9">
    <location>
        <begin position="55"/>
        <end position="76"/>
    </location>
</feature>
<dbReference type="GO" id="GO:0009236">
    <property type="term" value="P:cobalamin biosynthetic process"/>
    <property type="evidence" value="ECO:0007669"/>
    <property type="project" value="UniProtKB-UniRule"/>
</dbReference>
<comment type="similarity">
    <text evidence="3 9">Belongs to the CobD/CbiB family.</text>
</comment>
<feature type="transmembrane region" description="Helical" evidence="9">
    <location>
        <begin position="295"/>
        <end position="316"/>
    </location>
</feature>
<evidence type="ECO:0000256" key="9">
    <source>
        <dbReference type="HAMAP-Rule" id="MF_00024"/>
    </source>
</evidence>
<dbReference type="EMBL" id="CP002105">
    <property type="protein sequence ID" value="ADL12377.1"/>
    <property type="molecule type" value="Genomic_DNA"/>
</dbReference>
<dbReference type="HOGENOM" id="CLU_054212_0_0_9"/>
<dbReference type="STRING" id="574087.Acear_0842"/>
<comment type="function">
    <text evidence="9">Converts cobyric acid to cobinamide by the addition of aminopropanol on the F carboxylic group.</text>
</comment>
<dbReference type="eggNOG" id="COG1270">
    <property type="taxonomic scope" value="Bacteria"/>
</dbReference>
<evidence type="ECO:0000256" key="8">
    <source>
        <dbReference type="ARBA" id="ARBA00023136"/>
    </source>
</evidence>
<dbReference type="PANTHER" id="PTHR34308:SF1">
    <property type="entry name" value="COBALAMIN BIOSYNTHESIS PROTEIN CBIB"/>
    <property type="match status" value="1"/>
</dbReference>
<organism evidence="10 11">
    <name type="scientific">Acetohalobium arabaticum (strain ATCC 49924 / DSM 5501 / Z-7288)</name>
    <dbReference type="NCBI Taxonomy" id="574087"/>
    <lineage>
        <taxon>Bacteria</taxon>
        <taxon>Bacillati</taxon>
        <taxon>Bacillota</taxon>
        <taxon>Clostridia</taxon>
        <taxon>Halanaerobiales</taxon>
        <taxon>Halobacteroidaceae</taxon>
        <taxon>Acetohalobium</taxon>
    </lineage>
</organism>
<keyword evidence="6 9" id="KW-0812">Transmembrane</keyword>
<dbReference type="Pfam" id="PF03186">
    <property type="entry name" value="CobD_Cbib"/>
    <property type="match status" value="1"/>
</dbReference>
<evidence type="ECO:0000256" key="6">
    <source>
        <dbReference type="ARBA" id="ARBA00022692"/>
    </source>
</evidence>
<dbReference type="RefSeq" id="WP_013277823.1">
    <property type="nucleotide sequence ID" value="NC_014378.1"/>
</dbReference>
<comment type="subcellular location">
    <subcellularLocation>
        <location evidence="1 9">Cell membrane</location>
        <topology evidence="1 9">Multi-pass membrane protein</topology>
    </subcellularLocation>
</comment>
<proteinExistence type="inferred from homology"/>
<dbReference type="KEGG" id="aar:Acear_0842"/>
<dbReference type="AlphaFoldDB" id="D9QVW8"/>
<evidence type="ECO:0000313" key="11">
    <source>
        <dbReference type="Proteomes" id="UP000001661"/>
    </source>
</evidence>
<evidence type="ECO:0000256" key="7">
    <source>
        <dbReference type="ARBA" id="ARBA00022989"/>
    </source>
</evidence>
<evidence type="ECO:0000256" key="3">
    <source>
        <dbReference type="ARBA" id="ARBA00006263"/>
    </source>
</evidence>
<dbReference type="InterPro" id="IPR004485">
    <property type="entry name" value="Cobalamin_biosynth_CobD/CbiB"/>
</dbReference>
<keyword evidence="5 9" id="KW-0169">Cobalamin biosynthesis</keyword>
<evidence type="ECO:0000256" key="5">
    <source>
        <dbReference type="ARBA" id="ARBA00022573"/>
    </source>
</evidence>
<dbReference type="HAMAP" id="MF_00024">
    <property type="entry name" value="CobD_CbiB"/>
    <property type="match status" value="1"/>
</dbReference>
<dbReference type="OrthoDB" id="9811967at2"/>
<keyword evidence="11" id="KW-1185">Reference proteome</keyword>
<evidence type="ECO:0000256" key="4">
    <source>
        <dbReference type="ARBA" id="ARBA00022475"/>
    </source>
</evidence>
<dbReference type="NCBIfam" id="TIGR00380">
    <property type="entry name" value="cobal_cbiB"/>
    <property type="match status" value="1"/>
</dbReference>
<feature type="transmembrane region" description="Helical" evidence="9">
    <location>
        <begin position="83"/>
        <end position="105"/>
    </location>
</feature>
<comment type="pathway">
    <text evidence="2 9">Cofactor biosynthesis; adenosylcobalamin biosynthesis.</text>
</comment>
<sequence>MFEQISIIVIAAVILDLVIGEIDRITHPVVIIGNFIDWGEERLRQLAGSSLAEKAAGLILAVVTIGLTWSITYFLVMAAVKVNIILGLIIKVLLISITLSISGLAEAAKGIYQPLVNDDLDQARQKLDWIVGRDTDELAENEIVRATVETVAENTVDGILSPLFYAFLGGAPLAMAYKAVNTLDSMLGYKNERYRYFGWAPARIDDLANLVPARISGLLFPLAALLLGKNSLQSFKIVLRDARKHPSPNGGYSEAAVAGALGVRLGGLNYYHGEPSFREHLGDETRKLVAADIKAAIHLMYLTTGLFLISEILFVII</sequence>
<accession>D9QVW8</accession>
<name>D9QVW8_ACEAZ</name>
<dbReference type="GO" id="GO:0048472">
    <property type="term" value="F:threonine-phosphate decarboxylase activity"/>
    <property type="evidence" value="ECO:0007669"/>
    <property type="project" value="InterPro"/>
</dbReference>
<comment type="caution">
    <text evidence="9">Lacks conserved residue(s) required for the propagation of feature annotation.</text>
</comment>
<evidence type="ECO:0000256" key="1">
    <source>
        <dbReference type="ARBA" id="ARBA00004651"/>
    </source>
</evidence>
<keyword evidence="7 9" id="KW-1133">Transmembrane helix</keyword>